<reference evidence="2 3" key="1">
    <citation type="submission" date="2019-01" db="EMBL/GenBank/DDBJ databases">
        <title>A draft genome assembly of the solar-powered sea slug Elysia chlorotica.</title>
        <authorList>
            <person name="Cai H."/>
            <person name="Li Q."/>
            <person name="Fang X."/>
            <person name="Li J."/>
            <person name="Curtis N.E."/>
            <person name="Altenburger A."/>
            <person name="Shibata T."/>
            <person name="Feng M."/>
            <person name="Maeda T."/>
            <person name="Schwartz J.A."/>
            <person name="Shigenobu S."/>
            <person name="Lundholm N."/>
            <person name="Nishiyama T."/>
            <person name="Yang H."/>
            <person name="Hasebe M."/>
            <person name="Li S."/>
            <person name="Pierce S.K."/>
            <person name="Wang J."/>
        </authorList>
    </citation>
    <scope>NUCLEOTIDE SEQUENCE [LARGE SCALE GENOMIC DNA]</scope>
    <source>
        <strain evidence="2">EC2010</strain>
        <tissue evidence="2">Whole organism of an adult</tissue>
    </source>
</reference>
<protein>
    <submittedName>
        <fullName evidence="2">Uncharacterized protein</fullName>
    </submittedName>
</protein>
<feature type="transmembrane region" description="Helical" evidence="1">
    <location>
        <begin position="34"/>
        <end position="51"/>
    </location>
</feature>
<comment type="caution">
    <text evidence="2">The sequence shown here is derived from an EMBL/GenBank/DDBJ whole genome shotgun (WGS) entry which is preliminary data.</text>
</comment>
<keyword evidence="1" id="KW-0472">Membrane</keyword>
<evidence type="ECO:0000313" key="3">
    <source>
        <dbReference type="Proteomes" id="UP000271974"/>
    </source>
</evidence>
<dbReference type="EMBL" id="RQTK01000178">
    <property type="protein sequence ID" value="RUS85209.1"/>
    <property type="molecule type" value="Genomic_DNA"/>
</dbReference>
<proteinExistence type="predicted"/>
<accession>A0A3S1BJE4</accession>
<dbReference type="AlphaFoldDB" id="A0A3S1BJE4"/>
<dbReference type="OrthoDB" id="5954868at2759"/>
<organism evidence="2 3">
    <name type="scientific">Elysia chlorotica</name>
    <name type="common">Eastern emerald elysia</name>
    <name type="synonym">Sea slug</name>
    <dbReference type="NCBI Taxonomy" id="188477"/>
    <lineage>
        <taxon>Eukaryota</taxon>
        <taxon>Metazoa</taxon>
        <taxon>Spiralia</taxon>
        <taxon>Lophotrochozoa</taxon>
        <taxon>Mollusca</taxon>
        <taxon>Gastropoda</taxon>
        <taxon>Heterobranchia</taxon>
        <taxon>Euthyneura</taxon>
        <taxon>Panpulmonata</taxon>
        <taxon>Sacoglossa</taxon>
        <taxon>Placobranchoidea</taxon>
        <taxon>Plakobranchidae</taxon>
        <taxon>Elysia</taxon>
    </lineage>
</organism>
<keyword evidence="1" id="KW-1133">Transmembrane helix</keyword>
<sequence>MRSYSVARIERHLEQTAILLYIFRIIKMALTKKVNVVVLFALLALAVLAYVNRARILITCTQEIVNLERAGSLEKLRGGNVDMSSIDETKVSSLAKMLQERLDLITEGKWPKRNLICEDINSTAPCKSRTPCARPWETRTHQQRVRELLTLPRLQLSPAQLDSILKLSEKIPEKDLIIASAISSNHFDEMQSMFQNLHEIVYPRIKNFHMVLFDIGLSPLQRNITQKNCRCQIVKFNFDLFPPHVSDIRCYSWKPIIFRAVIAKARKLFVYQDSSIRWSTEFPKVFERALKYGQQTVAPMYGDNVPSNSMKQTLDYLNEDVCAMRQFEEMQAGIQMNRHDNLVIEALLNPWAKCALEDSCICPIKPSAVIRCTGQHLHRCHRFDQSAFNTLMAKLYGSERYKMSVPLDLHPLKIMRGDRNSTYFKK</sequence>
<dbReference type="PANTHER" id="PTHR31389">
    <property type="entry name" value="LD39211P"/>
    <property type="match status" value="1"/>
</dbReference>
<keyword evidence="1" id="KW-0812">Transmembrane</keyword>
<keyword evidence="3" id="KW-1185">Reference proteome</keyword>
<dbReference type="PANTHER" id="PTHR31389:SF4">
    <property type="entry name" value="LD39211P"/>
    <property type="match status" value="1"/>
</dbReference>
<dbReference type="Pfam" id="PF07801">
    <property type="entry name" value="DUF1647"/>
    <property type="match status" value="1"/>
</dbReference>
<gene>
    <name evidence="2" type="ORF">EGW08_007035</name>
</gene>
<dbReference type="InterPro" id="IPR012444">
    <property type="entry name" value="DUF1647"/>
</dbReference>
<evidence type="ECO:0000256" key="1">
    <source>
        <dbReference type="SAM" id="Phobius"/>
    </source>
</evidence>
<dbReference type="STRING" id="188477.A0A3S1BJE4"/>
<dbReference type="Proteomes" id="UP000271974">
    <property type="component" value="Unassembled WGS sequence"/>
</dbReference>
<evidence type="ECO:0000313" key="2">
    <source>
        <dbReference type="EMBL" id="RUS85209.1"/>
    </source>
</evidence>
<name>A0A3S1BJE4_ELYCH</name>